<gene>
    <name evidence="2" type="ORF">GCM10011589_01280</name>
</gene>
<feature type="region of interest" description="Disordered" evidence="1">
    <location>
        <begin position="1"/>
        <end position="34"/>
    </location>
</feature>
<accession>A0ABQ2FS46</accession>
<evidence type="ECO:0000256" key="1">
    <source>
        <dbReference type="SAM" id="MobiDB-lite"/>
    </source>
</evidence>
<feature type="region of interest" description="Disordered" evidence="1">
    <location>
        <begin position="62"/>
        <end position="126"/>
    </location>
</feature>
<sequence length="319" mass="32409">MIGEARVDPLEQDLVDELTGGAGGDAEGAQPRWHRRRVRQGLTAVAAVVVAVGVPVASGWLSSSPSAADVAGPGPTTAAPAPTSTAPALPTDRPVTADAGDAVLTGGAADAYGKDPQPTPTDADSLARRAAVQADLGRLEARLGAPVLLTSPTDWDRWLPDSKPYPGADTADDLSTCPVLSDGLATSLGPQMSYWVGTLPSGPVGCTWAPVPLQYDTIEYPFTVSVGFLGDGTTPEELAGSAVSVAGDQPTGCPQAVLPGGGVLYECWSTQGVTDVWLAVPDVRGAGVWVVNGTARDDSPVSAVDAFTAVLDGVVRNYG</sequence>
<proteinExistence type="predicted"/>
<dbReference type="Proteomes" id="UP000648663">
    <property type="component" value="Unassembled WGS sequence"/>
</dbReference>
<feature type="compositionally biased region" description="Low complexity" evidence="1">
    <location>
        <begin position="71"/>
        <end position="91"/>
    </location>
</feature>
<keyword evidence="3" id="KW-1185">Reference proteome</keyword>
<evidence type="ECO:0000313" key="3">
    <source>
        <dbReference type="Proteomes" id="UP000648663"/>
    </source>
</evidence>
<protein>
    <submittedName>
        <fullName evidence="2">Uncharacterized protein</fullName>
    </submittedName>
</protein>
<comment type="caution">
    <text evidence="2">The sequence shown here is derived from an EMBL/GenBank/DDBJ whole genome shotgun (WGS) entry which is preliminary data.</text>
</comment>
<dbReference type="EMBL" id="BMMI01000001">
    <property type="protein sequence ID" value="GGL48507.1"/>
    <property type="molecule type" value="Genomic_DNA"/>
</dbReference>
<organism evidence="2 3">
    <name type="scientific">Modestobacter marinus</name>
    <dbReference type="NCBI Taxonomy" id="477641"/>
    <lineage>
        <taxon>Bacteria</taxon>
        <taxon>Bacillati</taxon>
        <taxon>Actinomycetota</taxon>
        <taxon>Actinomycetes</taxon>
        <taxon>Geodermatophilales</taxon>
        <taxon>Geodermatophilaceae</taxon>
        <taxon>Modestobacter</taxon>
    </lineage>
</organism>
<evidence type="ECO:0000313" key="2">
    <source>
        <dbReference type="EMBL" id="GGL48507.1"/>
    </source>
</evidence>
<reference evidence="3" key="1">
    <citation type="journal article" date="2019" name="Int. J. Syst. Evol. Microbiol.">
        <title>The Global Catalogue of Microorganisms (GCM) 10K type strain sequencing project: providing services to taxonomists for standard genome sequencing and annotation.</title>
        <authorList>
            <consortium name="The Broad Institute Genomics Platform"/>
            <consortium name="The Broad Institute Genome Sequencing Center for Infectious Disease"/>
            <person name="Wu L."/>
            <person name="Ma J."/>
        </authorList>
    </citation>
    <scope>NUCLEOTIDE SEQUENCE [LARGE SCALE GENOMIC DNA]</scope>
    <source>
        <strain evidence="3">CGMCC 4.5581</strain>
    </source>
</reference>
<name>A0ABQ2FS46_9ACTN</name>